<dbReference type="InterPro" id="IPR001296">
    <property type="entry name" value="Glyco_trans_1"/>
</dbReference>
<name>A0A5E9PDJ4_9GAMM</name>
<comment type="caution">
    <text evidence="2">The sequence shown here is derived from an EMBL/GenBank/DDBJ whole genome shotgun (WGS) entry which is preliminary data.</text>
</comment>
<keyword evidence="2" id="KW-0808">Transferase</keyword>
<evidence type="ECO:0000313" key="2">
    <source>
        <dbReference type="EMBL" id="TEU25765.1"/>
    </source>
</evidence>
<dbReference type="Proteomes" id="UP000297445">
    <property type="component" value="Unassembled WGS sequence"/>
</dbReference>
<evidence type="ECO:0000259" key="1">
    <source>
        <dbReference type="Pfam" id="PF00534"/>
    </source>
</evidence>
<gene>
    <name evidence="2" type="ORF">E2R16_16715</name>
</gene>
<feature type="domain" description="Glycosyl transferase family 1" evidence="1">
    <location>
        <begin position="162"/>
        <end position="324"/>
    </location>
</feature>
<dbReference type="SUPFAM" id="SSF53756">
    <property type="entry name" value="UDP-Glycosyltransferase/glycogen phosphorylase"/>
    <property type="match status" value="1"/>
</dbReference>
<dbReference type="Pfam" id="PF00534">
    <property type="entry name" value="Glycos_transf_1"/>
    <property type="match status" value="1"/>
</dbReference>
<proteinExistence type="predicted"/>
<dbReference type="Gene3D" id="3.40.50.2000">
    <property type="entry name" value="Glycogen Phosphorylase B"/>
    <property type="match status" value="2"/>
</dbReference>
<reference evidence="2 3" key="1">
    <citation type="submission" date="2019-03" db="EMBL/GenBank/DDBJ databases">
        <title>Draft genome sequence of an environmental Acinetobacter seifertii from Brazil.</title>
        <authorList>
            <person name="Furlan J.P.R."/>
            <person name="Stehling E.G."/>
        </authorList>
    </citation>
    <scope>NUCLEOTIDE SEQUENCE [LARGE SCALE GENOMIC DNA]</scope>
    <source>
        <strain evidence="2 3">SAb133</strain>
    </source>
</reference>
<dbReference type="RefSeq" id="WP_134263431.1">
    <property type="nucleotide sequence ID" value="NZ_SNSA01000009.1"/>
</dbReference>
<evidence type="ECO:0000313" key="3">
    <source>
        <dbReference type="Proteomes" id="UP000297445"/>
    </source>
</evidence>
<dbReference type="EMBL" id="SNSA01000009">
    <property type="protein sequence ID" value="TEU25765.1"/>
    <property type="molecule type" value="Genomic_DNA"/>
</dbReference>
<sequence>MHTKKVLFISDKLEHYRIPLFNLIADKVDLTIAHADQTQPNTLFKQEKLSIQHKGPFIYYKVGSLDKYDVVIYPFNARVINLFLESFKKTNYKKGIFGIGVAASYTKSYDQKTLLDYLRVFYLKKFDFAIFYENYPLIKYKALGVDSSKMSVAYNTVAENSEFHIQNKTFESFLFIGSLYKQKKIFTLIEAYHQLLKIDENILKLEIVGDGDEFDNIKNYIAEHSLEKNIILHGKITSDKELLPIMQRAVVCISPGQAGLSVQKCFSYGTGFITTKDAITGGEAFSIINNVNGNFYNGTTEDLTKVMLLYRDENYAKNVSNNAYLFYKHYRNTDVWVKGFLENI</sequence>
<accession>A0A5E9PDJ4</accession>
<organism evidence="2 3">
    <name type="scientific">Acinetobacter seifertii</name>
    <dbReference type="NCBI Taxonomy" id="1530123"/>
    <lineage>
        <taxon>Bacteria</taxon>
        <taxon>Pseudomonadati</taxon>
        <taxon>Pseudomonadota</taxon>
        <taxon>Gammaproteobacteria</taxon>
        <taxon>Moraxellales</taxon>
        <taxon>Moraxellaceae</taxon>
        <taxon>Acinetobacter</taxon>
        <taxon>Acinetobacter calcoaceticus/baumannii complex</taxon>
    </lineage>
</organism>
<dbReference type="GO" id="GO:0016757">
    <property type="term" value="F:glycosyltransferase activity"/>
    <property type="evidence" value="ECO:0007669"/>
    <property type="project" value="InterPro"/>
</dbReference>
<dbReference type="AlphaFoldDB" id="A0A5E9PDJ4"/>
<protein>
    <submittedName>
        <fullName evidence="2">Glycosyltransferase</fullName>
    </submittedName>
</protein>